<evidence type="ECO:0000313" key="3">
    <source>
        <dbReference type="Proteomes" id="UP001165289"/>
    </source>
</evidence>
<feature type="compositionally biased region" description="Polar residues" evidence="1">
    <location>
        <begin position="131"/>
        <end position="141"/>
    </location>
</feature>
<gene>
    <name evidence="2" type="ORF">LOD99_12085</name>
</gene>
<dbReference type="EMBL" id="JAKMXF010000332">
    <property type="protein sequence ID" value="KAI6648276.1"/>
    <property type="molecule type" value="Genomic_DNA"/>
</dbReference>
<evidence type="ECO:0000313" key="2">
    <source>
        <dbReference type="EMBL" id="KAI6648276.1"/>
    </source>
</evidence>
<comment type="caution">
    <text evidence="2">The sequence shown here is derived from an EMBL/GenBank/DDBJ whole genome shotgun (WGS) entry which is preliminary data.</text>
</comment>
<name>A0AAV7JHR6_9METZ</name>
<reference evidence="2 3" key="1">
    <citation type="journal article" date="2023" name="BMC Biol.">
        <title>The compact genome of the sponge Oopsacas minuta (Hexactinellida) is lacking key metazoan core genes.</title>
        <authorList>
            <person name="Santini S."/>
            <person name="Schenkelaars Q."/>
            <person name="Jourda C."/>
            <person name="Duchesne M."/>
            <person name="Belahbib H."/>
            <person name="Rocher C."/>
            <person name="Selva M."/>
            <person name="Riesgo A."/>
            <person name="Vervoort M."/>
            <person name="Leys S.P."/>
            <person name="Kodjabachian L."/>
            <person name="Le Bivic A."/>
            <person name="Borchiellini C."/>
            <person name="Claverie J.M."/>
            <person name="Renard E."/>
        </authorList>
    </citation>
    <scope>NUCLEOTIDE SEQUENCE [LARGE SCALE GENOMIC DNA]</scope>
    <source>
        <strain evidence="2">SPO-2</strain>
    </source>
</reference>
<feature type="region of interest" description="Disordered" evidence="1">
    <location>
        <begin position="119"/>
        <end position="141"/>
    </location>
</feature>
<feature type="region of interest" description="Disordered" evidence="1">
    <location>
        <begin position="1"/>
        <end position="23"/>
    </location>
</feature>
<feature type="compositionally biased region" description="Basic and acidic residues" evidence="1">
    <location>
        <begin position="70"/>
        <end position="95"/>
    </location>
</feature>
<feature type="compositionally biased region" description="Basic residues" evidence="1">
    <location>
        <begin position="1"/>
        <end position="12"/>
    </location>
</feature>
<dbReference type="AlphaFoldDB" id="A0AAV7JHR6"/>
<protein>
    <submittedName>
        <fullName evidence="2">Uncharacterized protein</fullName>
    </submittedName>
</protein>
<keyword evidence="3" id="KW-1185">Reference proteome</keyword>
<proteinExistence type="predicted"/>
<accession>A0AAV7JHR6</accession>
<feature type="region of interest" description="Disordered" evidence="1">
    <location>
        <begin position="41"/>
        <end position="104"/>
    </location>
</feature>
<organism evidence="2 3">
    <name type="scientific">Oopsacas minuta</name>
    <dbReference type="NCBI Taxonomy" id="111878"/>
    <lineage>
        <taxon>Eukaryota</taxon>
        <taxon>Metazoa</taxon>
        <taxon>Porifera</taxon>
        <taxon>Hexactinellida</taxon>
        <taxon>Hexasterophora</taxon>
        <taxon>Lyssacinosida</taxon>
        <taxon>Leucopsacidae</taxon>
        <taxon>Oopsacas</taxon>
    </lineage>
</organism>
<evidence type="ECO:0000256" key="1">
    <source>
        <dbReference type="SAM" id="MobiDB-lite"/>
    </source>
</evidence>
<sequence>MNSNRAKVRSRRSGAGYKRQRKECDAQNKIGAVELQRFLVPVQHPPQNTGQERVIPDPPLEDNGSVESDIGTRSDPDPSETIHECESGTHPRETSSKTLEPGPLLSQTHYEWRLFIEDPSVSRTKMDPSHSSKTTQIKVEA</sequence>
<dbReference type="Proteomes" id="UP001165289">
    <property type="component" value="Unassembled WGS sequence"/>
</dbReference>